<reference evidence="1 2" key="1">
    <citation type="journal article" date="2015" name="Int J Genomics">
        <title>Comparative Genomics Revealed Genetic Diversity and Species/Strain-Level Differences in Carbohydrate Metabolism of Three Probiotic Bifidobacterial Species.</title>
        <authorList>
            <person name="Odamaki T."/>
            <person name="Horigome A."/>
            <person name="Sugahara H."/>
            <person name="Hashikura N."/>
            <person name="Minami J."/>
            <person name="Xiao J.Z."/>
            <person name="Abe F."/>
        </authorList>
    </citation>
    <scope>NUCLEOTIDE SEQUENCE [LARGE SCALE GENOMIC DNA]</scope>
    <source>
        <strain evidence="1 2">MCC 1114</strain>
    </source>
</reference>
<accession>A0A0L7CXH5</accession>
<proteinExistence type="predicted"/>
<protein>
    <recommendedName>
        <fullName evidence="3">Phage tail protein</fullName>
    </recommendedName>
</protein>
<evidence type="ECO:0000313" key="1">
    <source>
        <dbReference type="EMBL" id="KOA64449.1"/>
    </source>
</evidence>
<dbReference type="Proteomes" id="UP000036802">
    <property type="component" value="Unassembled WGS sequence"/>
</dbReference>
<dbReference type="RefSeq" id="WP_052790715.1">
    <property type="nucleotide sequence ID" value="NZ_AVQC01000015.1"/>
</dbReference>
<comment type="caution">
    <text evidence="1">The sequence shown here is derived from an EMBL/GenBank/DDBJ whole genome shotgun (WGS) entry which is preliminary data.</text>
</comment>
<name>A0A0L7CXH5_BIFBR</name>
<dbReference type="PATRIC" id="fig|1365964.3.peg.1695"/>
<dbReference type="AlphaFoldDB" id="A0A0L7CXH5"/>
<evidence type="ECO:0000313" key="2">
    <source>
        <dbReference type="Proteomes" id="UP000036802"/>
    </source>
</evidence>
<sequence length="140" mass="15035">MATKIRTLGEGKLNITDTTNARDFSGDVAKVQLVASNSSEDPVNFLDGSQETSTTTSWTLEGTIVDDFGANSLSLWCFDHAGETLPFEFVPNIKGGIKWTGNVEISPVSVGGDVKSKNTNDFSFPVTNLQHAPYTNSVSE</sequence>
<organism evidence="1 2">
    <name type="scientific">Bifidobacterium breve MCC 1114</name>
    <dbReference type="NCBI Taxonomy" id="1365964"/>
    <lineage>
        <taxon>Bacteria</taxon>
        <taxon>Bacillati</taxon>
        <taxon>Actinomycetota</taxon>
        <taxon>Actinomycetes</taxon>
        <taxon>Bifidobacteriales</taxon>
        <taxon>Bifidobacteriaceae</taxon>
        <taxon>Bifidobacterium</taxon>
    </lineage>
</organism>
<dbReference type="EMBL" id="AVQC01000015">
    <property type="protein sequence ID" value="KOA64449.1"/>
    <property type="molecule type" value="Genomic_DNA"/>
</dbReference>
<evidence type="ECO:0008006" key="3">
    <source>
        <dbReference type="Google" id="ProtNLM"/>
    </source>
</evidence>
<gene>
    <name evidence="1" type="ORF">BBM1114_08365</name>
</gene>